<dbReference type="SMART" id="SM01240">
    <property type="entry name" value="IMPDH"/>
    <property type="match status" value="1"/>
</dbReference>
<reference evidence="22 23" key="1">
    <citation type="submission" date="2020-01" db="EMBL/GenBank/DDBJ databases">
        <title>Whole genome sequence of Heliobacterium gestii DSM 11169.</title>
        <authorList>
            <person name="Kyndt J.A."/>
            <person name="Meyer T.E."/>
        </authorList>
    </citation>
    <scope>NUCLEOTIDE SEQUENCE [LARGE SCALE GENOMIC DNA]</scope>
    <source>
        <strain evidence="22 23">DSM 11169</strain>
    </source>
</reference>
<dbReference type="GO" id="GO:0046872">
    <property type="term" value="F:metal ion binding"/>
    <property type="evidence" value="ECO:0007669"/>
    <property type="project" value="UniProtKB-UniRule"/>
</dbReference>
<feature type="domain" description="CBS" evidence="21">
    <location>
        <begin position="95"/>
        <end position="151"/>
    </location>
</feature>
<evidence type="ECO:0000256" key="16">
    <source>
        <dbReference type="PIRSR" id="PIRSR000130-3"/>
    </source>
</evidence>
<dbReference type="HAMAP" id="MF_01964">
    <property type="entry name" value="IMPDH"/>
    <property type="match status" value="1"/>
</dbReference>
<evidence type="ECO:0000256" key="13">
    <source>
        <dbReference type="HAMAP-Rule" id="MF_01964"/>
    </source>
</evidence>
<dbReference type="GO" id="GO:0003938">
    <property type="term" value="F:IMP dehydrogenase activity"/>
    <property type="evidence" value="ECO:0007669"/>
    <property type="project" value="UniProtKB-UniRule"/>
</dbReference>
<evidence type="ECO:0000313" key="22">
    <source>
        <dbReference type="EMBL" id="MZP43775.1"/>
    </source>
</evidence>
<dbReference type="AlphaFoldDB" id="A0A845LH83"/>
<dbReference type="CDD" id="cd04601">
    <property type="entry name" value="CBS_pair_IMPDH"/>
    <property type="match status" value="1"/>
</dbReference>
<dbReference type="PIRSF" id="PIRSF000130">
    <property type="entry name" value="IMPDH"/>
    <property type="match status" value="1"/>
</dbReference>
<dbReference type="SMART" id="SM00116">
    <property type="entry name" value="CBS"/>
    <property type="match status" value="2"/>
</dbReference>
<feature type="binding site" evidence="13 16">
    <location>
        <begin position="299"/>
        <end position="301"/>
    </location>
    <ligand>
        <name>NAD(+)</name>
        <dbReference type="ChEBI" id="CHEBI:57540"/>
    </ligand>
</feature>
<comment type="function">
    <text evidence="13">Catalyzes the conversion of inosine 5'-phosphate (IMP) to xanthosine 5'-phosphate (XMP), the first committed and rate-limiting step in the de novo synthesis of guanine nucleotides, and therefore plays an important role in the regulation of cell growth.</text>
</comment>
<dbReference type="UniPathway" id="UPA00601">
    <property type="reaction ID" value="UER00295"/>
</dbReference>
<evidence type="ECO:0000256" key="10">
    <source>
        <dbReference type="ARBA" id="ARBA00023027"/>
    </source>
</evidence>
<evidence type="ECO:0000256" key="3">
    <source>
        <dbReference type="ARBA" id="ARBA00011881"/>
    </source>
</evidence>
<keyword evidence="6 13" id="KW-0332">GMP biosynthesis</keyword>
<dbReference type="Proteomes" id="UP000471031">
    <property type="component" value="Unassembled WGS sequence"/>
</dbReference>
<comment type="caution">
    <text evidence="22">The sequence shown here is derived from an EMBL/GenBank/DDBJ whole genome shotgun (WGS) entry which is preliminary data.</text>
</comment>
<comment type="activity regulation">
    <text evidence="13">Mycophenolic acid (MPA) is a non-competitive inhibitor that prevents formation of the closed enzyme conformation by binding to the same site as the amobile flap. In contrast, mizoribine monophosphate (MZP) is a competitive inhibitor that induces the closed conformation. MPA is a potent inhibitor of mammalian IMPDHs but a poor inhibitor of the bacterial enzymes. MZP is a more potent inhibitor of bacterial IMPDH.</text>
</comment>
<dbReference type="CDD" id="cd00381">
    <property type="entry name" value="IMPDH"/>
    <property type="match status" value="1"/>
</dbReference>
<dbReference type="InterPro" id="IPR015875">
    <property type="entry name" value="IMP_DH/GMP_Rdtase_CS"/>
</dbReference>
<feature type="domain" description="CBS" evidence="21">
    <location>
        <begin position="155"/>
        <end position="212"/>
    </location>
</feature>
<dbReference type="InterPro" id="IPR000644">
    <property type="entry name" value="CBS_dom"/>
</dbReference>
<comment type="similarity">
    <text evidence="2 13 19">Belongs to the IMPDH/GMPR family.</text>
</comment>
<name>A0A845LH83_HELGE</name>
<dbReference type="GO" id="GO:0006183">
    <property type="term" value="P:GTP biosynthetic process"/>
    <property type="evidence" value="ECO:0007669"/>
    <property type="project" value="TreeGrafter"/>
</dbReference>
<keyword evidence="7 13" id="KW-0658">Purine biosynthesis</keyword>
<keyword evidence="4 13" id="KW-0479">Metal-binding</keyword>
<evidence type="ECO:0000256" key="4">
    <source>
        <dbReference type="ARBA" id="ARBA00022723"/>
    </source>
</evidence>
<dbReference type="EC" id="1.1.1.205" evidence="13 20"/>
<keyword evidence="23" id="KW-1185">Reference proteome</keyword>
<keyword evidence="5" id="KW-0677">Repeat</keyword>
<protein>
    <recommendedName>
        <fullName evidence="13 20">Inosine-5'-monophosphate dehydrogenase</fullName>
        <shortName evidence="13">IMP dehydrogenase</shortName>
        <shortName evidence="13">IMPD</shortName>
        <shortName evidence="13">IMPDH</shortName>
        <ecNumber evidence="13 20">1.1.1.205</ecNumber>
    </recommendedName>
</protein>
<dbReference type="InterPro" id="IPR013785">
    <property type="entry name" value="Aldolase_TIM"/>
</dbReference>
<feature type="binding site" evidence="13 15">
    <location>
        <position position="304"/>
    </location>
    <ligand>
        <name>IMP</name>
        <dbReference type="ChEBI" id="CHEBI:58053"/>
    </ligand>
</feature>
<feature type="active site" description="Proton acceptor" evidence="13 14">
    <location>
        <position position="402"/>
    </location>
</feature>
<evidence type="ECO:0000259" key="21">
    <source>
        <dbReference type="PROSITE" id="PS51371"/>
    </source>
</evidence>
<feature type="binding site" evidence="13">
    <location>
        <position position="469"/>
    </location>
    <ligand>
        <name>K(+)</name>
        <dbReference type="ChEBI" id="CHEBI:29103"/>
        <note>ligand shared between two tetrameric partners</note>
    </ligand>
</feature>
<feature type="binding site" description="in other chain" evidence="13 17">
    <location>
        <position position="301"/>
    </location>
    <ligand>
        <name>K(+)</name>
        <dbReference type="ChEBI" id="CHEBI:29103"/>
        <note>ligand shared between two tetrameric partners</note>
    </ligand>
</feature>
<accession>A0A845LH83</accession>
<dbReference type="NCBIfam" id="TIGR01302">
    <property type="entry name" value="IMP_dehydrog"/>
    <property type="match status" value="1"/>
</dbReference>
<evidence type="ECO:0000256" key="6">
    <source>
        <dbReference type="ARBA" id="ARBA00022749"/>
    </source>
</evidence>
<keyword evidence="11 18" id="KW-0129">CBS domain</keyword>
<evidence type="ECO:0000256" key="5">
    <source>
        <dbReference type="ARBA" id="ARBA00022737"/>
    </source>
</evidence>
<evidence type="ECO:0000256" key="17">
    <source>
        <dbReference type="PIRSR" id="PIRSR000130-4"/>
    </source>
</evidence>
<evidence type="ECO:0000256" key="19">
    <source>
        <dbReference type="RuleBase" id="RU003927"/>
    </source>
</evidence>
<comment type="subunit">
    <text evidence="3 13">Homotetramer.</text>
</comment>
<dbReference type="InterPro" id="IPR046342">
    <property type="entry name" value="CBS_dom_sf"/>
</dbReference>
<comment type="pathway">
    <text evidence="13 20">Purine metabolism; XMP biosynthesis via de novo pathway; XMP from IMP: step 1/1.</text>
</comment>
<feature type="binding site" evidence="13 15">
    <location>
        <begin position="339"/>
        <end position="341"/>
    </location>
    <ligand>
        <name>IMP</name>
        <dbReference type="ChEBI" id="CHEBI:58053"/>
    </ligand>
</feature>
<feature type="binding site" evidence="13 15">
    <location>
        <position position="414"/>
    </location>
    <ligand>
        <name>IMP</name>
        <dbReference type="ChEBI" id="CHEBI:58053"/>
    </ligand>
</feature>
<dbReference type="PANTHER" id="PTHR11911:SF111">
    <property type="entry name" value="INOSINE-5'-MONOPHOSPHATE DEHYDROGENASE"/>
    <property type="match status" value="1"/>
</dbReference>
<feature type="active site" description="Thioimidate intermediate" evidence="13 14">
    <location>
        <position position="306"/>
    </location>
</feature>
<comment type="cofactor">
    <cofactor evidence="1 13">
        <name>K(+)</name>
        <dbReference type="ChEBI" id="CHEBI:29103"/>
    </cofactor>
</comment>
<dbReference type="Pfam" id="PF00571">
    <property type="entry name" value="CBS"/>
    <property type="match status" value="2"/>
</dbReference>
<dbReference type="PROSITE" id="PS51371">
    <property type="entry name" value="CBS"/>
    <property type="match status" value="2"/>
</dbReference>
<dbReference type="FunFam" id="3.20.20.70:FF:000003">
    <property type="entry name" value="GMP reductase"/>
    <property type="match status" value="1"/>
</dbReference>
<proteinExistence type="inferred from homology"/>
<keyword evidence="10 13" id="KW-0520">NAD</keyword>
<evidence type="ECO:0000256" key="18">
    <source>
        <dbReference type="PROSITE-ProRule" id="PRU00703"/>
    </source>
</evidence>
<feature type="binding site" description="in other chain" evidence="13 17">
    <location>
        <position position="306"/>
    </location>
    <ligand>
        <name>K(+)</name>
        <dbReference type="ChEBI" id="CHEBI:29103"/>
        <note>ligand shared between two tetrameric partners</note>
    </ligand>
</feature>
<evidence type="ECO:0000256" key="12">
    <source>
        <dbReference type="ARBA" id="ARBA00048028"/>
    </source>
</evidence>
<dbReference type="OrthoDB" id="9805398at2"/>
<organism evidence="22 23">
    <name type="scientific">Heliomicrobium gestii</name>
    <name type="common">Heliobacterium gestii</name>
    <dbReference type="NCBI Taxonomy" id="2699"/>
    <lineage>
        <taxon>Bacteria</taxon>
        <taxon>Bacillati</taxon>
        <taxon>Bacillota</taxon>
        <taxon>Clostridia</taxon>
        <taxon>Eubacteriales</taxon>
        <taxon>Heliobacteriaceae</taxon>
        <taxon>Heliomicrobium</taxon>
    </lineage>
</organism>
<keyword evidence="9 13" id="KW-0560">Oxidoreductase</keyword>
<feature type="binding site" evidence="13">
    <location>
        <position position="468"/>
    </location>
    <ligand>
        <name>K(+)</name>
        <dbReference type="ChEBI" id="CHEBI:29103"/>
        <note>ligand shared between two tetrameric partners</note>
    </ligand>
</feature>
<evidence type="ECO:0000256" key="8">
    <source>
        <dbReference type="ARBA" id="ARBA00022958"/>
    </source>
</evidence>
<gene>
    <name evidence="13 22" type="primary">guaB</name>
    <name evidence="22" type="ORF">GTO89_12045</name>
</gene>
<evidence type="ECO:0000256" key="14">
    <source>
        <dbReference type="PIRSR" id="PIRSR000130-1"/>
    </source>
</evidence>
<dbReference type="GO" id="GO:0000166">
    <property type="term" value="F:nucleotide binding"/>
    <property type="evidence" value="ECO:0007669"/>
    <property type="project" value="UniProtKB-UniRule"/>
</dbReference>
<dbReference type="EMBL" id="WXEX01000010">
    <property type="protein sequence ID" value="MZP43775.1"/>
    <property type="molecule type" value="Genomic_DNA"/>
</dbReference>
<evidence type="ECO:0000256" key="1">
    <source>
        <dbReference type="ARBA" id="ARBA00001958"/>
    </source>
</evidence>
<dbReference type="InterPro" id="IPR001093">
    <property type="entry name" value="IMP_DH_GMPRt"/>
</dbReference>
<comment type="catalytic activity">
    <reaction evidence="12 13 20">
        <text>IMP + NAD(+) + H2O = XMP + NADH + H(+)</text>
        <dbReference type="Rhea" id="RHEA:11708"/>
        <dbReference type="ChEBI" id="CHEBI:15377"/>
        <dbReference type="ChEBI" id="CHEBI:15378"/>
        <dbReference type="ChEBI" id="CHEBI:57464"/>
        <dbReference type="ChEBI" id="CHEBI:57540"/>
        <dbReference type="ChEBI" id="CHEBI:57945"/>
        <dbReference type="ChEBI" id="CHEBI:58053"/>
        <dbReference type="EC" id="1.1.1.205"/>
    </reaction>
</comment>
<sequence>MSDLLNIVEGLTFDDVLLVPAKSEVLPRDVDTHTWLTRRIRLNIPLMSAGMDTVTDSRMAIAMAREGGIGVIHKNMTIEQQAHEVDRVKRSEHGVITDPIYLSPQHKVTDALAIMERYHISGVPIANEEGKLVGILTNRDLRFETDFEKPIANVMTKENLVTAPIGTSLAEAKEILRNHKVEKLPIVDNEGHLKGLITIKDIQKARQYPNSTKDDRGRLRACAAVGITADTMERVKALVSVGVDALVVDTAHGHSRGVLNMVEKIKGEFPQVDLIAGNVATYEATADLISCGADCVKVGIGPGSICTTRVVAGIGVPQITAIAECARAARERNVPIIGDGGIKFSGDVAKAIAAGANVVMIGSLLAGTEESPGDIEIYQGRSFKVYRGMGSLGAMKEGSKDRYFQEDDKKLVPEGIEGRVPYKGPLADTVFQLVGGLRSGMGYCGCANIEELMSKTRFIRITAAGLRESHPHDVTITKEAPNYSL</sequence>
<dbReference type="Gene3D" id="3.20.20.70">
    <property type="entry name" value="Aldolase class I"/>
    <property type="match status" value="1"/>
</dbReference>
<feature type="binding site" evidence="13 15">
    <location>
        <begin position="362"/>
        <end position="363"/>
    </location>
    <ligand>
        <name>IMP</name>
        <dbReference type="ChEBI" id="CHEBI:58053"/>
    </ligand>
</feature>
<feature type="binding site" evidence="13">
    <location>
        <position position="249"/>
    </location>
    <ligand>
        <name>NAD(+)</name>
        <dbReference type="ChEBI" id="CHEBI:57540"/>
    </ligand>
</feature>
<dbReference type="Pfam" id="PF00478">
    <property type="entry name" value="IMPDH"/>
    <property type="match status" value="1"/>
</dbReference>
<evidence type="ECO:0000256" key="20">
    <source>
        <dbReference type="RuleBase" id="RU003928"/>
    </source>
</evidence>
<evidence type="ECO:0000313" key="23">
    <source>
        <dbReference type="Proteomes" id="UP000471031"/>
    </source>
</evidence>
<evidence type="ECO:0000256" key="11">
    <source>
        <dbReference type="ARBA" id="ARBA00023122"/>
    </source>
</evidence>
<dbReference type="PANTHER" id="PTHR11911">
    <property type="entry name" value="INOSINE-5-MONOPHOSPHATE DEHYDROGENASE RELATED"/>
    <property type="match status" value="1"/>
</dbReference>
<dbReference type="RefSeq" id="WP_161262345.1">
    <property type="nucleotide sequence ID" value="NZ_JAFBDC010000008.1"/>
</dbReference>
<comment type="caution">
    <text evidence="13">Lacks conserved residue(s) required for the propagation of feature annotation.</text>
</comment>
<dbReference type="InterPro" id="IPR005990">
    <property type="entry name" value="IMP_DH"/>
</dbReference>
<feature type="binding site" description="in other chain" evidence="13 17">
    <location>
        <position position="303"/>
    </location>
    <ligand>
        <name>K(+)</name>
        <dbReference type="ChEBI" id="CHEBI:29103"/>
        <note>ligand shared between two tetrameric partners</note>
    </ligand>
</feature>
<keyword evidence="8 13" id="KW-0630">Potassium</keyword>
<evidence type="ECO:0000256" key="9">
    <source>
        <dbReference type="ARBA" id="ARBA00023002"/>
    </source>
</evidence>
<feature type="binding site" evidence="13">
    <location>
        <position position="470"/>
    </location>
    <ligand>
        <name>K(+)</name>
        <dbReference type="ChEBI" id="CHEBI:29103"/>
        <note>ligand shared between two tetrameric partners</note>
    </ligand>
</feature>
<dbReference type="SUPFAM" id="SSF51412">
    <property type="entry name" value="Inosine monophosphate dehydrogenase (IMPDH)"/>
    <property type="match status" value="1"/>
</dbReference>
<feature type="binding site" evidence="13 15">
    <location>
        <begin position="386"/>
        <end position="390"/>
    </location>
    <ligand>
        <name>IMP</name>
        <dbReference type="ChEBI" id="CHEBI:58053"/>
    </ligand>
</feature>
<evidence type="ECO:0000256" key="15">
    <source>
        <dbReference type="PIRSR" id="PIRSR000130-2"/>
    </source>
</evidence>
<feature type="binding site" evidence="16">
    <location>
        <begin position="249"/>
        <end position="251"/>
    </location>
    <ligand>
        <name>NAD(+)</name>
        <dbReference type="ChEBI" id="CHEBI:57540"/>
    </ligand>
</feature>
<evidence type="ECO:0000256" key="2">
    <source>
        <dbReference type="ARBA" id="ARBA00005502"/>
    </source>
</evidence>
<dbReference type="GO" id="GO:0006177">
    <property type="term" value="P:GMP biosynthetic process"/>
    <property type="evidence" value="ECO:0007669"/>
    <property type="project" value="UniProtKB-UniRule"/>
</dbReference>
<evidence type="ECO:0000256" key="7">
    <source>
        <dbReference type="ARBA" id="ARBA00022755"/>
    </source>
</evidence>
<dbReference type="SUPFAM" id="SSF54631">
    <property type="entry name" value="CBS-domain pair"/>
    <property type="match status" value="1"/>
</dbReference>
<dbReference type="PROSITE" id="PS00487">
    <property type="entry name" value="IMP_DH_GMP_RED"/>
    <property type="match status" value="1"/>
</dbReference>